<dbReference type="NCBIfam" id="TIGR00515">
    <property type="entry name" value="accD"/>
    <property type="match status" value="1"/>
</dbReference>
<dbReference type="GeneID" id="67182841"/>
<dbReference type="eggNOG" id="COG0777">
    <property type="taxonomic scope" value="Bacteria"/>
</dbReference>
<dbReference type="GO" id="GO:2001295">
    <property type="term" value="P:malonyl-CoA biosynthetic process"/>
    <property type="evidence" value="ECO:0007669"/>
    <property type="project" value="UniProtKB-UniRule"/>
</dbReference>
<evidence type="ECO:0000256" key="8">
    <source>
        <dbReference type="ARBA" id="ARBA00022833"/>
    </source>
</evidence>
<keyword evidence="4 13" id="KW-0479">Metal-binding</keyword>
<evidence type="ECO:0000259" key="14">
    <source>
        <dbReference type="PROSITE" id="PS50980"/>
    </source>
</evidence>
<dbReference type="KEGG" id="fbl:Fbal_2610"/>
<comment type="pathway">
    <text evidence="13">Lipid metabolism; malonyl-CoA biosynthesis; malonyl-CoA from acetyl-CoA: step 1/1.</text>
</comment>
<dbReference type="InterPro" id="IPR011762">
    <property type="entry name" value="COA_CT_N"/>
</dbReference>
<dbReference type="PANTHER" id="PTHR42995:SF5">
    <property type="entry name" value="ACETYL-COENZYME A CARBOXYLASE CARBOXYL TRANSFERASE SUBUNIT BETA, CHLOROPLASTIC"/>
    <property type="match status" value="1"/>
</dbReference>
<dbReference type="InterPro" id="IPR041010">
    <property type="entry name" value="Znf-ACC"/>
</dbReference>
<keyword evidence="5 13" id="KW-0547">Nucleotide-binding</keyword>
<keyword evidence="2 13" id="KW-0444">Lipid biosynthesis</keyword>
<name>E1SQ40_FERBD</name>
<dbReference type="PANTHER" id="PTHR42995">
    <property type="entry name" value="ACETYL-COENZYME A CARBOXYLASE CARBOXYL TRANSFERASE SUBUNIT BETA, CHLOROPLASTIC"/>
    <property type="match status" value="1"/>
</dbReference>
<dbReference type="PRINTS" id="PR01070">
    <property type="entry name" value="ACCCTRFRASEB"/>
</dbReference>
<dbReference type="UniPathway" id="UPA00655">
    <property type="reaction ID" value="UER00711"/>
</dbReference>
<dbReference type="STRING" id="550540.Fbal_2610"/>
<evidence type="ECO:0000256" key="4">
    <source>
        <dbReference type="ARBA" id="ARBA00022723"/>
    </source>
</evidence>
<dbReference type="Pfam" id="PF17848">
    <property type="entry name" value="Zn_ribbon_ACC"/>
    <property type="match status" value="1"/>
</dbReference>
<dbReference type="HAMAP" id="MF_01395">
    <property type="entry name" value="AcetylCoA_CT_beta"/>
    <property type="match status" value="1"/>
</dbReference>
<dbReference type="InterPro" id="IPR034733">
    <property type="entry name" value="AcCoA_carboxyl_beta"/>
</dbReference>
<dbReference type="GO" id="GO:0005524">
    <property type="term" value="F:ATP binding"/>
    <property type="evidence" value="ECO:0007669"/>
    <property type="project" value="UniProtKB-KW"/>
</dbReference>
<evidence type="ECO:0000256" key="1">
    <source>
        <dbReference type="ARBA" id="ARBA00004496"/>
    </source>
</evidence>
<feature type="zinc finger region" description="C4-type" evidence="13">
    <location>
        <begin position="29"/>
        <end position="51"/>
    </location>
</feature>
<evidence type="ECO:0000313" key="16">
    <source>
        <dbReference type="Proteomes" id="UP000006683"/>
    </source>
</evidence>
<feature type="binding site" evidence="13">
    <location>
        <position position="29"/>
    </location>
    <ligand>
        <name>Zn(2+)</name>
        <dbReference type="ChEBI" id="CHEBI:29105"/>
    </ligand>
</feature>
<keyword evidence="9 13" id="KW-0067">ATP-binding</keyword>
<sequence>MSWLKKILPKSKAVSDRRRSVPEGVWSKCDKCDQILYRAELERNLEVCPKCDHHMRISARERLLRFLDTDSTRELGAELEPQDILKFRDSKKYKDRISQAEKASGEKDALIAMEGTLHGMPVVACSFEFSYMGGSMASVVGARFVRAVEVCLEKNLPLVCFSASGGARMQEALFSLMQMAKTSAALARMSERGLPYVSVLTDPTMGGVSASLAMLGDINIGEPNALIGFAGPRVIEQTVREKLPEGFQRSEFLLEKGAIDMIVDRRQMRDTVARLLAKFTHHDLVIADVVA</sequence>
<organism evidence="15 16">
    <name type="scientific">Ferrimonas balearica (strain DSM 9799 / CCM 4581 / KCTC 23876 / PAT)</name>
    <dbReference type="NCBI Taxonomy" id="550540"/>
    <lineage>
        <taxon>Bacteria</taxon>
        <taxon>Pseudomonadati</taxon>
        <taxon>Pseudomonadota</taxon>
        <taxon>Gammaproteobacteria</taxon>
        <taxon>Alteromonadales</taxon>
        <taxon>Ferrimonadaceae</taxon>
        <taxon>Ferrimonas</taxon>
    </lineage>
</organism>
<evidence type="ECO:0000256" key="10">
    <source>
        <dbReference type="ARBA" id="ARBA00023098"/>
    </source>
</evidence>
<comment type="subunit">
    <text evidence="13">Acetyl-CoA carboxylase is a heterohexamer composed of biotin carboxyl carrier protein (AccB), biotin carboxylase (AccC) and two subunits each of ACCase subunit alpha (AccA) and ACCase subunit beta (AccD).</text>
</comment>
<comment type="function">
    <text evidence="12 13">Component of the acetyl coenzyme A carboxylase (ACC) complex. Biotin carboxylase (BC) catalyzes the carboxylation of biotin on its carrier protein (BCCP) and then the CO(2) group is transferred by the transcarboxylase to acetyl-CoA to form malonyl-CoA.</text>
</comment>
<keyword evidence="3 13" id="KW-0808">Transferase</keyword>
<dbReference type="AlphaFoldDB" id="E1SQ40"/>
<evidence type="ECO:0000256" key="7">
    <source>
        <dbReference type="ARBA" id="ARBA00022832"/>
    </source>
</evidence>
<dbReference type="SUPFAM" id="SSF52096">
    <property type="entry name" value="ClpP/crotonase"/>
    <property type="match status" value="1"/>
</dbReference>
<evidence type="ECO:0000256" key="3">
    <source>
        <dbReference type="ARBA" id="ARBA00022679"/>
    </source>
</evidence>
<keyword evidence="13" id="KW-0963">Cytoplasm</keyword>
<dbReference type="GO" id="GO:0009329">
    <property type="term" value="C:acetate CoA-transferase complex"/>
    <property type="evidence" value="ECO:0007669"/>
    <property type="project" value="TreeGrafter"/>
</dbReference>
<feature type="binding site" evidence="13">
    <location>
        <position position="32"/>
    </location>
    <ligand>
        <name>Zn(2+)</name>
        <dbReference type="ChEBI" id="CHEBI:29105"/>
    </ligand>
</feature>
<evidence type="ECO:0000256" key="5">
    <source>
        <dbReference type="ARBA" id="ARBA00022741"/>
    </source>
</evidence>
<dbReference type="Gene3D" id="3.90.226.10">
    <property type="entry name" value="2-enoyl-CoA Hydratase, Chain A, domain 1"/>
    <property type="match status" value="1"/>
</dbReference>
<evidence type="ECO:0000256" key="12">
    <source>
        <dbReference type="ARBA" id="ARBA00025280"/>
    </source>
</evidence>
<proteinExistence type="inferred from homology"/>
<accession>E1SQ40</accession>
<dbReference type="Proteomes" id="UP000006683">
    <property type="component" value="Chromosome"/>
</dbReference>
<gene>
    <name evidence="13" type="primary">accD</name>
    <name evidence="15" type="ordered locus">Fbal_2610</name>
</gene>
<comment type="similarity">
    <text evidence="13">Belongs to the AccD/PCCB family.</text>
</comment>
<comment type="cofactor">
    <cofactor evidence="13">
        <name>Zn(2+)</name>
        <dbReference type="ChEBI" id="CHEBI:29105"/>
    </cofactor>
    <text evidence="13">Binds 1 zinc ion per subunit.</text>
</comment>
<dbReference type="GO" id="GO:0006633">
    <property type="term" value="P:fatty acid biosynthetic process"/>
    <property type="evidence" value="ECO:0007669"/>
    <property type="project" value="UniProtKB-KW"/>
</dbReference>
<feature type="binding site" evidence="13">
    <location>
        <position position="51"/>
    </location>
    <ligand>
        <name>Zn(2+)</name>
        <dbReference type="ChEBI" id="CHEBI:29105"/>
    </ligand>
</feature>
<comment type="subcellular location">
    <subcellularLocation>
        <location evidence="1 13">Cytoplasm</location>
    </subcellularLocation>
</comment>
<dbReference type="InterPro" id="IPR000438">
    <property type="entry name" value="Acetyl_CoA_COase_Trfase_b_su"/>
</dbReference>
<evidence type="ECO:0000313" key="15">
    <source>
        <dbReference type="EMBL" id="ADN76812.1"/>
    </source>
</evidence>
<dbReference type="HOGENOM" id="CLU_015486_1_0_6"/>
<dbReference type="GO" id="GO:0003989">
    <property type="term" value="F:acetyl-CoA carboxylase activity"/>
    <property type="evidence" value="ECO:0007669"/>
    <property type="project" value="InterPro"/>
</dbReference>
<dbReference type="GO" id="GO:0008270">
    <property type="term" value="F:zinc ion binding"/>
    <property type="evidence" value="ECO:0007669"/>
    <property type="project" value="UniProtKB-UniRule"/>
</dbReference>
<feature type="domain" description="CoA carboxyltransferase N-terminal" evidence="14">
    <location>
        <begin position="25"/>
        <end position="291"/>
    </location>
</feature>
<dbReference type="EMBL" id="CP002209">
    <property type="protein sequence ID" value="ADN76812.1"/>
    <property type="molecule type" value="Genomic_DNA"/>
</dbReference>
<dbReference type="InterPro" id="IPR029045">
    <property type="entry name" value="ClpP/crotonase-like_dom_sf"/>
</dbReference>
<keyword evidence="7 13" id="KW-0276">Fatty acid metabolism</keyword>
<dbReference type="EC" id="2.1.3.15" evidence="13"/>
<dbReference type="OrthoDB" id="9772975at2"/>
<evidence type="ECO:0000256" key="13">
    <source>
        <dbReference type="HAMAP-Rule" id="MF_01395"/>
    </source>
</evidence>
<evidence type="ECO:0000256" key="2">
    <source>
        <dbReference type="ARBA" id="ARBA00022516"/>
    </source>
</evidence>
<keyword evidence="11 13" id="KW-0275">Fatty acid biosynthesis</keyword>
<dbReference type="Pfam" id="PF01039">
    <property type="entry name" value="Carboxyl_trans"/>
    <property type="match status" value="1"/>
</dbReference>
<reference evidence="15 16" key="1">
    <citation type="journal article" date="2010" name="Stand. Genomic Sci.">
        <title>Complete genome sequence of Ferrimonas balearica type strain (PAT).</title>
        <authorList>
            <person name="Nolan M."/>
            <person name="Sikorski J."/>
            <person name="Davenport K."/>
            <person name="Lucas S."/>
            <person name="Glavina Del Rio T."/>
            <person name="Tice H."/>
            <person name="Cheng J."/>
            <person name="Goodwin L."/>
            <person name="Pitluck S."/>
            <person name="Liolios K."/>
            <person name="Ivanova N."/>
            <person name="Mavromatis K."/>
            <person name="Ovchinnikova G."/>
            <person name="Pati A."/>
            <person name="Chen A."/>
            <person name="Palaniappan K."/>
            <person name="Land M."/>
            <person name="Hauser L."/>
            <person name="Chang Y."/>
            <person name="Jeffries C."/>
            <person name="Tapia R."/>
            <person name="Brettin T."/>
            <person name="Detter J."/>
            <person name="Han C."/>
            <person name="Yasawong M."/>
            <person name="Rohde M."/>
            <person name="Tindall B."/>
            <person name="Goker M."/>
            <person name="Woyke T."/>
            <person name="Bristow J."/>
            <person name="Eisen J."/>
            <person name="Markowitz V."/>
            <person name="Hugenholtz P."/>
            <person name="Kyrpides N."/>
            <person name="Klenk H."/>
            <person name="Lapidus A."/>
        </authorList>
    </citation>
    <scope>NUCLEOTIDE SEQUENCE [LARGE SCALE GENOMIC DNA]</scope>
    <source>
        <strain evidence="16">DSM 9799 / CCM 4581 / KCTC 23876 / PAT</strain>
    </source>
</reference>
<comment type="catalytic activity">
    <reaction evidence="13">
        <text>N(6)-carboxybiotinyl-L-lysyl-[protein] + acetyl-CoA = N(6)-biotinyl-L-lysyl-[protein] + malonyl-CoA</text>
        <dbReference type="Rhea" id="RHEA:54728"/>
        <dbReference type="Rhea" id="RHEA-COMP:10505"/>
        <dbReference type="Rhea" id="RHEA-COMP:10506"/>
        <dbReference type="ChEBI" id="CHEBI:57288"/>
        <dbReference type="ChEBI" id="CHEBI:57384"/>
        <dbReference type="ChEBI" id="CHEBI:83144"/>
        <dbReference type="ChEBI" id="CHEBI:83145"/>
        <dbReference type="EC" id="2.1.3.15"/>
    </reaction>
</comment>
<keyword evidence="10 13" id="KW-0443">Lipid metabolism</keyword>
<keyword evidence="16" id="KW-1185">Reference proteome</keyword>
<protein>
    <recommendedName>
        <fullName evidence="13">Acetyl-coenzyme A carboxylase carboxyl transferase subunit beta</fullName>
        <shortName evidence="13">ACCase subunit beta</shortName>
        <shortName evidence="13">Acetyl-CoA carboxylase carboxyltransferase subunit beta</shortName>
        <ecNumber evidence="13">2.1.3.15</ecNumber>
    </recommendedName>
</protein>
<feature type="binding site" evidence="13">
    <location>
        <position position="48"/>
    </location>
    <ligand>
        <name>Zn(2+)</name>
        <dbReference type="ChEBI" id="CHEBI:29105"/>
    </ligand>
</feature>
<evidence type="ECO:0000256" key="11">
    <source>
        <dbReference type="ARBA" id="ARBA00023160"/>
    </source>
</evidence>
<dbReference type="RefSeq" id="WP_013346118.1">
    <property type="nucleotide sequence ID" value="NC_014541.1"/>
</dbReference>
<keyword evidence="6 13" id="KW-0863">Zinc-finger</keyword>
<evidence type="ECO:0000256" key="6">
    <source>
        <dbReference type="ARBA" id="ARBA00022771"/>
    </source>
</evidence>
<dbReference type="PROSITE" id="PS50980">
    <property type="entry name" value="COA_CT_NTER"/>
    <property type="match status" value="1"/>
</dbReference>
<dbReference type="GO" id="GO:0016743">
    <property type="term" value="F:carboxyl- or carbamoyltransferase activity"/>
    <property type="evidence" value="ECO:0007669"/>
    <property type="project" value="UniProtKB-UniRule"/>
</dbReference>
<keyword evidence="8 13" id="KW-0862">Zinc</keyword>
<evidence type="ECO:0000256" key="9">
    <source>
        <dbReference type="ARBA" id="ARBA00022840"/>
    </source>
</evidence>